<sequence length="166" mass="19089">MIRRRSIVWTGGFLLLMWILTGCFQGREAPSQESGPARLHLGIHVEEGKEKTRFRWELVNVGTESAHLVFGSDRRSELTVVDRLQQMVFRYPEEKGSDGAQHNTELEPGEKLTWEAEWDRRLKDGTRVKGEHVVRVEILLTEANGQKLPSATLQTERTWKPPVPFN</sequence>
<evidence type="ECO:0000313" key="3">
    <source>
        <dbReference type="Proteomes" id="UP001595843"/>
    </source>
</evidence>
<feature type="domain" description="Intracellular proteinase inhibitor BsuPI" evidence="1">
    <location>
        <begin position="43"/>
        <end position="138"/>
    </location>
</feature>
<dbReference type="RefSeq" id="WP_380702205.1">
    <property type="nucleotide sequence ID" value="NZ_JBHSAP010000007.1"/>
</dbReference>
<dbReference type="Pfam" id="PF12690">
    <property type="entry name" value="BsuPI"/>
    <property type="match status" value="1"/>
</dbReference>
<protein>
    <recommendedName>
        <fullName evidence="1">Intracellular proteinase inhibitor BsuPI domain-containing protein</fullName>
    </recommendedName>
</protein>
<comment type="caution">
    <text evidence="2">The sequence shown here is derived from an EMBL/GenBank/DDBJ whole genome shotgun (WGS) entry which is preliminary data.</text>
</comment>
<dbReference type="Proteomes" id="UP001595843">
    <property type="component" value="Unassembled WGS sequence"/>
</dbReference>
<evidence type="ECO:0000259" key="1">
    <source>
        <dbReference type="Pfam" id="PF12690"/>
    </source>
</evidence>
<accession>A0ABV8JDP7</accession>
<dbReference type="EMBL" id="JBHSAP010000007">
    <property type="protein sequence ID" value="MFC4075877.1"/>
    <property type="molecule type" value="Genomic_DNA"/>
</dbReference>
<reference evidence="3" key="1">
    <citation type="journal article" date="2019" name="Int. J. Syst. Evol. Microbiol.">
        <title>The Global Catalogue of Microorganisms (GCM) 10K type strain sequencing project: providing services to taxonomists for standard genome sequencing and annotation.</title>
        <authorList>
            <consortium name="The Broad Institute Genomics Platform"/>
            <consortium name="The Broad Institute Genome Sequencing Center for Infectious Disease"/>
            <person name="Wu L."/>
            <person name="Ma J."/>
        </authorList>
    </citation>
    <scope>NUCLEOTIDE SEQUENCE [LARGE SCALE GENOMIC DNA]</scope>
    <source>
        <strain evidence="3">IBRC-M 10813</strain>
    </source>
</reference>
<dbReference type="PROSITE" id="PS51257">
    <property type="entry name" value="PROKAR_LIPOPROTEIN"/>
    <property type="match status" value="1"/>
</dbReference>
<gene>
    <name evidence="2" type="ORF">ACFOUO_03550</name>
</gene>
<organism evidence="2 3">
    <name type="scientific">Salinithrix halophila</name>
    <dbReference type="NCBI Taxonomy" id="1485204"/>
    <lineage>
        <taxon>Bacteria</taxon>
        <taxon>Bacillati</taxon>
        <taxon>Bacillota</taxon>
        <taxon>Bacilli</taxon>
        <taxon>Bacillales</taxon>
        <taxon>Thermoactinomycetaceae</taxon>
        <taxon>Salinithrix</taxon>
    </lineage>
</organism>
<dbReference type="InterPro" id="IPR038144">
    <property type="entry name" value="IPI"/>
</dbReference>
<proteinExistence type="predicted"/>
<evidence type="ECO:0000313" key="2">
    <source>
        <dbReference type="EMBL" id="MFC4075877.1"/>
    </source>
</evidence>
<dbReference type="Gene3D" id="2.60.40.2360">
    <property type="entry name" value="Intracellular proteinase inhibitor BsuPI"/>
    <property type="match status" value="1"/>
</dbReference>
<dbReference type="InterPro" id="IPR020481">
    <property type="entry name" value="Intracell_prot_inh_BsuPI"/>
</dbReference>
<keyword evidence="3" id="KW-1185">Reference proteome</keyword>
<name>A0ABV8JDP7_9BACL</name>